<evidence type="ECO:0000313" key="6">
    <source>
        <dbReference type="Proteomes" id="UP001153620"/>
    </source>
</evidence>
<dbReference type="Proteomes" id="UP001153620">
    <property type="component" value="Chromosome 4"/>
</dbReference>
<organism evidence="5 6">
    <name type="scientific">Chironomus riparius</name>
    <dbReference type="NCBI Taxonomy" id="315576"/>
    <lineage>
        <taxon>Eukaryota</taxon>
        <taxon>Metazoa</taxon>
        <taxon>Ecdysozoa</taxon>
        <taxon>Arthropoda</taxon>
        <taxon>Hexapoda</taxon>
        <taxon>Insecta</taxon>
        <taxon>Pterygota</taxon>
        <taxon>Neoptera</taxon>
        <taxon>Endopterygota</taxon>
        <taxon>Diptera</taxon>
        <taxon>Nematocera</taxon>
        <taxon>Chironomoidea</taxon>
        <taxon>Chironomidae</taxon>
        <taxon>Chironominae</taxon>
        <taxon>Chironomus</taxon>
    </lineage>
</organism>
<dbReference type="Pfam" id="PF13193">
    <property type="entry name" value="AMP-binding_C"/>
    <property type="match status" value="1"/>
</dbReference>
<dbReference type="SUPFAM" id="SSF56801">
    <property type="entry name" value="Acetyl-CoA synthetase-like"/>
    <property type="match status" value="1"/>
</dbReference>
<reference evidence="5" key="2">
    <citation type="submission" date="2022-10" db="EMBL/GenBank/DDBJ databases">
        <authorList>
            <consortium name="ENA_rothamsted_submissions"/>
            <consortium name="culmorum"/>
            <person name="King R."/>
        </authorList>
    </citation>
    <scope>NUCLEOTIDE SEQUENCE</scope>
</reference>
<dbReference type="GO" id="GO:0046949">
    <property type="term" value="P:fatty-acyl-CoA biosynthetic process"/>
    <property type="evidence" value="ECO:0007669"/>
    <property type="project" value="TreeGrafter"/>
</dbReference>
<dbReference type="GO" id="GO:0005777">
    <property type="term" value="C:peroxisome"/>
    <property type="evidence" value="ECO:0007669"/>
    <property type="project" value="UniProtKB-SubCell"/>
</dbReference>
<dbReference type="PANTHER" id="PTHR24096:SF353">
    <property type="entry name" value="GH16244P-RELATED"/>
    <property type="match status" value="1"/>
</dbReference>
<accession>A0A9N9WZ42</accession>
<feature type="domain" description="AMP-binding enzyme C-terminal" evidence="4">
    <location>
        <begin position="446"/>
        <end position="524"/>
    </location>
</feature>
<keyword evidence="2" id="KW-0576">Peroxisome</keyword>
<dbReference type="Pfam" id="PF00501">
    <property type="entry name" value="AMP-binding"/>
    <property type="match status" value="1"/>
</dbReference>
<dbReference type="GO" id="GO:0004467">
    <property type="term" value="F:long-chain fatty acid-CoA ligase activity"/>
    <property type="evidence" value="ECO:0007669"/>
    <property type="project" value="TreeGrafter"/>
</dbReference>
<comment type="subcellular location">
    <subcellularLocation>
        <location evidence="1">Peroxisome</location>
    </subcellularLocation>
</comment>
<evidence type="ECO:0000259" key="3">
    <source>
        <dbReference type="Pfam" id="PF00501"/>
    </source>
</evidence>
<evidence type="ECO:0000256" key="1">
    <source>
        <dbReference type="ARBA" id="ARBA00004275"/>
    </source>
</evidence>
<dbReference type="EMBL" id="OU895880">
    <property type="protein sequence ID" value="CAG9811874.1"/>
    <property type="molecule type" value="Genomic_DNA"/>
</dbReference>
<evidence type="ECO:0000256" key="2">
    <source>
        <dbReference type="ARBA" id="ARBA00023140"/>
    </source>
</evidence>
<feature type="domain" description="AMP-dependent synthetase/ligase" evidence="3">
    <location>
        <begin position="33"/>
        <end position="395"/>
    </location>
</feature>
<dbReference type="Gene3D" id="3.40.50.12780">
    <property type="entry name" value="N-terminal domain of ligase-like"/>
    <property type="match status" value="1"/>
</dbReference>
<dbReference type="OrthoDB" id="10253869at2759"/>
<reference evidence="5" key="1">
    <citation type="submission" date="2022-01" db="EMBL/GenBank/DDBJ databases">
        <authorList>
            <person name="King R."/>
        </authorList>
    </citation>
    <scope>NUCLEOTIDE SEQUENCE</scope>
</reference>
<dbReference type="InterPro" id="IPR045851">
    <property type="entry name" value="AMP-bd_C_sf"/>
</dbReference>
<evidence type="ECO:0000313" key="5">
    <source>
        <dbReference type="EMBL" id="CAG9811874.1"/>
    </source>
</evidence>
<dbReference type="FunFam" id="3.40.50.12780:FF:000025">
    <property type="entry name" value="luciferin 4-monooxygenase"/>
    <property type="match status" value="1"/>
</dbReference>
<dbReference type="InterPro" id="IPR042099">
    <property type="entry name" value="ANL_N_sf"/>
</dbReference>
<dbReference type="AlphaFoldDB" id="A0A9N9WZ42"/>
<dbReference type="InterPro" id="IPR025110">
    <property type="entry name" value="AMP-bd_C"/>
</dbReference>
<dbReference type="Gene3D" id="3.30.300.30">
    <property type="match status" value="1"/>
</dbReference>
<proteinExistence type="predicted"/>
<sequence>MAKFDPSTKIWSSKTVQYLYPMDTYLGEVILKTCSETPERVIQIHHEKDEQLTCKELKESSINIAVNLMKLDIKADDIIGVICQNSNFLTCLLTGSVIMGAVIHPLDHSLSTDNISELYAQSKPKMIICDPGMLTTLNEALEKVNLKPLILITSDDPDDSEISAFKLLRTVSVDYDSYVAPKFDKPADQKLLAILCSSGITGLQKNVCVSHATCLRFDFKTYPKPPSKPLTFSSAYWSSGFFLHMFASFYQNDVRIWSSDDFNIYKLIEIVEKRKISGINLAPSSLASILQSKQFLSSNHESLKTFVVLGSFLSGSLRNKFCETLSNKTLMVGYGLTEVFVCLTKPDEVYNGSTVGSMITPNLRIKVVNEDGQGVDPGERGEIRVKLQFNFPGYYNDPEATANAIDSEGFLKTGDIGYFDEDGCLYIVDRIRESFKYKNYTVFPSEIENVIQSIDGVELVCVFPVFNENFGTDLATAAVKKSSNDVKLTESDIIEAVAEKLPEIKHIHGGVYFMDSMPLTPSGKVQTKLVKGIVMQKLKKIQENGGNSV</sequence>
<dbReference type="InterPro" id="IPR000873">
    <property type="entry name" value="AMP-dep_synth/lig_dom"/>
</dbReference>
<protein>
    <recommendedName>
        <fullName evidence="7">Luciferin 4-monooxygenase</fullName>
    </recommendedName>
</protein>
<evidence type="ECO:0008006" key="7">
    <source>
        <dbReference type="Google" id="ProtNLM"/>
    </source>
</evidence>
<name>A0A9N9WZ42_9DIPT</name>
<keyword evidence="6" id="KW-1185">Reference proteome</keyword>
<dbReference type="PANTHER" id="PTHR24096">
    <property type="entry name" value="LONG-CHAIN-FATTY-ACID--COA LIGASE"/>
    <property type="match status" value="1"/>
</dbReference>
<evidence type="ECO:0000259" key="4">
    <source>
        <dbReference type="Pfam" id="PF13193"/>
    </source>
</evidence>
<gene>
    <name evidence="5" type="ORF">CHIRRI_LOCUS14681</name>
</gene>